<evidence type="ECO:0000313" key="1">
    <source>
        <dbReference type="EMBL" id="KAF2872883.1"/>
    </source>
</evidence>
<dbReference type="Gene3D" id="3.40.50.720">
    <property type="entry name" value="NAD(P)-binding Rossmann-like Domain"/>
    <property type="match status" value="1"/>
</dbReference>
<name>A0A7C8MDW9_9PLEO</name>
<protein>
    <recommendedName>
        <fullName evidence="3">NmrA-like domain-containing protein</fullName>
    </recommendedName>
</protein>
<dbReference type="SUPFAM" id="SSF51735">
    <property type="entry name" value="NAD(P)-binding Rossmann-fold domains"/>
    <property type="match status" value="1"/>
</dbReference>
<dbReference type="Proteomes" id="UP000481861">
    <property type="component" value="Unassembled WGS sequence"/>
</dbReference>
<dbReference type="Gene3D" id="3.90.25.10">
    <property type="entry name" value="UDP-galactose 4-epimerase, domain 1"/>
    <property type="match status" value="1"/>
</dbReference>
<gene>
    <name evidence="1" type="ORF">BDV95DRAFT_617664</name>
</gene>
<organism evidence="1 2">
    <name type="scientific">Massariosphaeria phaeospora</name>
    <dbReference type="NCBI Taxonomy" id="100035"/>
    <lineage>
        <taxon>Eukaryota</taxon>
        <taxon>Fungi</taxon>
        <taxon>Dikarya</taxon>
        <taxon>Ascomycota</taxon>
        <taxon>Pezizomycotina</taxon>
        <taxon>Dothideomycetes</taxon>
        <taxon>Pleosporomycetidae</taxon>
        <taxon>Pleosporales</taxon>
        <taxon>Pleosporales incertae sedis</taxon>
        <taxon>Massariosphaeria</taxon>
    </lineage>
</organism>
<sequence length="377" mass="42113">MADPLKTMIIADICSREGTAIALAFLKFPQTWTVKGLTRDVRAASSRRLQTYGVDIQPFDNSTPETDILDYFQGANVIVAATSFRSHLFEHSTHSYAAVDKRRSLAEIASVCETQQGVKILRAANEVSTLERLILVTQPSGIDQDGLFRGMWSFKGKFDTRAYLEGNLWDLANKTSYLQPGLPMDGYIAHMKRVSIDGTQHELLTHEGLEQFPQDTFTFGLTCHEDTVLPWTCRNDIGFFAHLLVYLPTQNLAAVSDYKSGAEIREMIQRIGGVRTTWQQSTVADLERHNPHRGQLLADIWAHVERSEGYFSSDLGALPPAYMAAQYGMVIPTTSFEAFLEVDLPAKFRGEVEPASAFVSTPAPETEDDFAMIDFLE</sequence>
<dbReference type="EMBL" id="JAADJZ010000008">
    <property type="protein sequence ID" value="KAF2872883.1"/>
    <property type="molecule type" value="Genomic_DNA"/>
</dbReference>
<comment type="caution">
    <text evidence="1">The sequence shown here is derived from an EMBL/GenBank/DDBJ whole genome shotgun (WGS) entry which is preliminary data.</text>
</comment>
<proteinExistence type="predicted"/>
<accession>A0A7C8MDW9</accession>
<reference evidence="1 2" key="1">
    <citation type="submission" date="2020-01" db="EMBL/GenBank/DDBJ databases">
        <authorList>
            <consortium name="DOE Joint Genome Institute"/>
            <person name="Haridas S."/>
            <person name="Albert R."/>
            <person name="Binder M."/>
            <person name="Bloem J."/>
            <person name="Labutti K."/>
            <person name="Salamov A."/>
            <person name="Andreopoulos B."/>
            <person name="Baker S.E."/>
            <person name="Barry K."/>
            <person name="Bills G."/>
            <person name="Bluhm B.H."/>
            <person name="Cannon C."/>
            <person name="Castanera R."/>
            <person name="Culley D.E."/>
            <person name="Daum C."/>
            <person name="Ezra D."/>
            <person name="Gonzalez J.B."/>
            <person name="Henrissat B."/>
            <person name="Kuo A."/>
            <person name="Liang C."/>
            <person name="Lipzen A."/>
            <person name="Lutzoni F."/>
            <person name="Magnuson J."/>
            <person name="Mondo S."/>
            <person name="Nolan M."/>
            <person name="Ohm R."/>
            <person name="Pangilinan J."/>
            <person name="Park H.-J.H."/>
            <person name="Ramirez L."/>
            <person name="Alfaro M."/>
            <person name="Sun H."/>
            <person name="Tritt A."/>
            <person name="Yoshinaga Y."/>
            <person name="Zwiers L.-H.L."/>
            <person name="Turgeon B.G."/>
            <person name="Goodwin S.B."/>
            <person name="Spatafora J.W."/>
            <person name="Crous P.W."/>
            <person name="Grigoriev I.V."/>
        </authorList>
    </citation>
    <scope>NUCLEOTIDE SEQUENCE [LARGE SCALE GENOMIC DNA]</scope>
    <source>
        <strain evidence="1 2">CBS 611.86</strain>
    </source>
</reference>
<dbReference type="InterPro" id="IPR036291">
    <property type="entry name" value="NAD(P)-bd_dom_sf"/>
</dbReference>
<keyword evidence="2" id="KW-1185">Reference proteome</keyword>
<evidence type="ECO:0000313" key="2">
    <source>
        <dbReference type="Proteomes" id="UP000481861"/>
    </source>
</evidence>
<dbReference type="AlphaFoldDB" id="A0A7C8MDW9"/>
<dbReference type="OrthoDB" id="300709at2759"/>
<evidence type="ECO:0008006" key="3">
    <source>
        <dbReference type="Google" id="ProtNLM"/>
    </source>
</evidence>